<dbReference type="PANTHER" id="PTHR32432">
    <property type="entry name" value="CELL DIVISION PROTEIN FTSA-RELATED"/>
    <property type="match status" value="1"/>
</dbReference>
<dbReference type="GO" id="GO:0043093">
    <property type="term" value="P:FtsZ-dependent cytokinesis"/>
    <property type="evidence" value="ECO:0007669"/>
    <property type="project" value="UniProtKB-UniRule"/>
</dbReference>
<keyword evidence="3 5" id="KW-0472">Membrane</keyword>
<evidence type="ECO:0000313" key="7">
    <source>
        <dbReference type="EMBL" id="KKW36751.1"/>
    </source>
</evidence>
<dbReference type="HAMAP" id="MF_02033">
    <property type="entry name" value="FtsA"/>
    <property type="match status" value="1"/>
</dbReference>
<gene>
    <name evidence="5" type="primary">ftsA</name>
    <name evidence="7" type="ORF">UY81_C0015G0003</name>
</gene>
<dbReference type="EMBL" id="LCRM01000015">
    <property type="protein sequence ID" value="KKW36751.1"/>
    <property type="molecule type" value="Genomic_DNA"/>
</dbReference>
<dbReference type="InterPro" id="IPR020823">
    <property type="entry name" value="Cell_div_FtsA"/>
</dbReference>
<evidence type="ECO:0000256" key="4">
    <source>
        <dbReference type="ARBA" id="ARBA00023306"/>
    </source>
</evidence>
<dbReference type="CDD" id="cd24048">
    <property type="entry name" value="ASKHA_NBD_FtsA"/>
    <property type="match status" value="1"/>
</dbReference>
<protein>
    <recommendedName>
        <fullName evidence="5">Cell division protein FtsA</fullName>
    </recommendedName>
</protein>
<accession>A0A0G1Y0L4</accession>
<proteinExistence type="inferred from homology"/>
<dbReference type="InterPro" id="IPR050696">
    <property type="entry name" value="FtsA/MreB"/>
</dbReference>
<keyword evidence="1 5" id="KW-1003">Cell membrane</keyword>
<dbReference type="AlphaFoldDB" id="A0A0G1Y0L4"/>
<dbReference type="GO" id="GO:0009898">
    <property type="term" value="C:cytoplasmic side of plasma membrane"/>
    <property type="evidence" value="ECO:0007669"/>
    <property type="project" value="UniProtKB-UniRule"/>
</dbReference>
<dbReference type="SMART" id="SM00842">
    <property type="entry name" value="FtsA"/>
    <property type="match status" value="1"/>
</dbReference>
<comment type="subunit">
    <text evidence="5">Self-interacts. Interacts with FtsZ.</text>
</comment>
<sequence length="393" mass="41815">MSKTIAVGIDIGTYQVKVVAAENTLEGERAVPKVVGVGFAESRGLRHGYILNQTDAVKSVRQALAQASKAAGFPITRAIASIGGIGLGTVTSSGTVVISRADSEVTELDVKKAIETSREEIPSSLSVNRRILHTIPLSFRVDGKAVWGKPEGLTGSKLDVKTLFITCFEHHINDLLETLAEAGVEVEDLVAAPVAASLVTLTKQQKMAGVVLANIGSETVSIIVFENNLPISLEIFPIGSNDITNDIALGLRVPLEEAEEIKRGSLVGGSFSRKRLEEIIEARLSDIFELIEAHLKKLGRSGLLPAGIVLTGGGSAIETVDDLAKAALRLPSRIASVSFGDNIRGQIRDASWSVAYGLCILGLQNSEEEAISGLKLVKKTKNNLLNLLRQFLP</sequence>
<keyword evidence="2 5" id="KW-0132">Cell division</keyword>
<keyword evidence="4 5" id="KW-0131">Cell cycle</keyword>
<dbReference type="InterPro" id="IPR003494">
    <property type="entry name" value="SHS2_FtsA"/>
</dbReference>
<evidence type="ECO:0000256" key="3">
    <source>
        <dbReference type="ARBA" id="ARBA00023136"/>
    </source>
</evidence>
<dbReference type="SUPFAM" id="SSF53067">
    <property type="entry name" value="Actin-like ATPase domain"/>
    <property type="match status" value="2"/>
</dbReference>
<dbReference type="PATRIC" id="fig|1618650.3.peg.204"/>
<dbReference type="PIRSF" id="PIRSF003101">
    <property type="entry name" value="FtsA"/>
    <property type="match status" value="1"/>
</dbReference>
<comment type="similarity">
    <text evidence="5">Belongs to the FtsA/MreB family.</text>
</comment>
<evidence type="ECO:0000256" key="1">
    <source>
        <dbReference type="ARBA" id="ARBA00022475"/>
    </source>
</evidence>
<dbReference type="InterPro" id="IPR043129">
    <property type="entry name" value="ATPase_NBD"/>
</dbReference>
<reference evidence="7 8" key="1">
    <citation type="journal article" date="2015" name="Nature">
        <title>rRNA introns, odd ribosomes, and small enigmatic genomes across a large radiation of phyla.</title>
        <authorList>
            <person name="Brown C.T."/>
            <person name="Hug L.A."/>
            <person name="Thomas B.C."/>
            <person name="Sharon I."/>
            <person name="Castelle C.J."/>
            <person name="Singh A."/>
            <person name="Wilkins M.J."/>
            <person name="Williams K.H."/>
            <person name="Banfield J.F."/>
        </authorList>
    </citation>
    <scope>NUCLEOTIDE SEQUENCE [LARGE SCALE GENOMIC DNA]</scope>
</reference>
<evidence type="ECO:0000313" key="8">
    <source>
        <dbReference type="Proteomes" id="UP000034290"/>
    </source>
</evidence>
<dbReference type="Pfam" id="PF02491">
    <property type="entry name" value="SHS2_FTSA"/>
    <property type="match status" value="1"/>
</dbReference>
<evidence type="ECO:0000259" key="6">
    <source>
        <dbReference type="SMART" id="SM00842"/>
    </source>
</evidence>
<comment type="subcellular location">
    <subcellularLocation>
        <location evidence="5">Cell membrane</location>
        <topology evidence="5">Peripheral membrane protein</topology>
        <orientation evidence="5">Cytoplasmic side</orientation>
    </subcellularLocation>
    <text evidence="5">Localizes to the Z ring in an FtsZ-dependent manner. Targeted to the membrane through a conserved C-terminal amphipathic helix.</text>
</comment>
<name>A0A0G1Y0L4_9BACT</name>
<comment type="caution">
    <text evidence="7">The sequence shown here is derived from an EMBL/GenBank/DDBJ whole genome shotgun (WGS) entry which is preliminary data.</text>
</comment>
<dbReference type="Pfam" id="PF14450">
    <property type="entry name" value="FtsA"/>
    <property type="match status" value="1"/>
</dbReference>
<dbReference type="PANTHER" id="PTHR32432:SF4">
    <property type="entry name" value="CELL DIVISION PROTEIN FTSA"/>
    <property type="match status" value="1"/>
</dbReference>
<feature type="domain" description="SHS2" evidence="6">
    <location>
        <begin position="6"/>
        <end position="200"/>
    </location>
</feature>
<dbReference type="NCBIfam" id="TIGR01174">
    <property type="entry name" value="ftsA"/>
    <property type="match status" value="1"/>
</dbReference>
<evidence type="ECO:0000256" key="2">
    <source>
        <dbReference type="ARBA" id="ARBA00022618"/>
    </source>
</evidence>
<evidence type="ECO:0000256" key="5">
    <source>
        <dbReference type="HAMAP-Rule" id="MF_02033"/>
    </source>
</evidence>
<dbReference type="Proteomes" id="UP000034290">
    <property type="component" value="Unassembled WGS sequence"/>
</dbReference>
<dbReference type="Gene3D" id="3.30.420.40">
    <property type="match status" value="3"/>
</dbReference>
<comment type="function">
    <text evidence="5">Cell division protein that is involved in the assembly of the Z ring. May serve as a membrane anchor for the Z ring.</text>
</comment>
<organism evidence="7 8">
    <name type="scientific">Candidatus Giovannonibacteria bacterium GW2011_GWA2_53_7</name>
    <dbReference type="NCBI Taxonomy" id="1618650"/>
    <lineage>
        <taxon>Bacteria</taxon>
        <taxon>Candidatus Giovannoniibacteriota</taxon>
    </lineage>
</organism>
<dbReference type="GO" id="GO:0032153">
    <property type="term" value="C:cell division site"/>
    <property type="evidence" value="ECO:0007669"/>
    <property type="project" value="UniProtKB-UniRule"/>
</dbReference>